<dbReference type="AlphaFoldDB" id="A0A3L7Z9U5"/>
<accession>A0A3L7Z9U5</accession>
<evidence type="ECO:0000313" key="3">
    <source>
        <dbReference type="Proteomes" id="UP000267159"/>
    </source>
</evidence>
<gene>
    <name evidence="2" type="ORF">D7Y07_18920</name>
</gene>
<dbReference type="EMBL" id="RAZM01000103">
    <property type="protein sequence ID" value="RLT78498.1"/>
    <property type="molecule type" value="Genomic_DNA"/>
</dbReference>
<comment type="caution">
    <text evidence="2">The sequence shown here is derived from an EMBL/GenBank/DDBJ whole genome shotgun (WGS) entry which is preliminary data.</text>
</comment>
<keyword evidence="1" id="KW-0812">Transmembrane</keyword>
<sequence>MLNNKNSTILHSIRSNFKSLTFLVYKHVNINSAKQAKNPLTFFIFHGLFFAKSTKITIFALLLKLERQL</sequence>
<keyword evidence="1" id="KW-0472">Membrane</keyword>
<organism evidence="2 3">
    <name type="scientific">Bacteroides acidifaciens</name>
    <dbReference type="NCBI Taxonomy" id="85831"/>
    <lineage>
        <taxon>Bacteria</taxon>
        <taxon>Pseudomonadati</taxon>
        <taxon>Bacteroidota</taxon>
        <taxon>Bacteroidia</taxon>
        <taxon>Bacteroidales</taxon>
        <taxon>Bacteroidaceae</taxon>
        <taxon>Bacteroides</taxon>
    </lineage>
</organism>
<evidence type="ECO:0000256" key="1">
    <source>
        <dbReference type="SAM" id="Phobius"/>
    </source>
</evidence>
<protein>
    <submittedName>
        <fullName evidence="2">Uncharacterized protein</fullName>
    </submittedName>
</protein>
<keyword evidence="1" id="KW-1133">Transmembrane helix</keyword>
<reference evidence="2 3" key="1">
    <citation type="submission" date="2018-09" db="EMBL/GenBank/DDBJ databases">
        <title>Murine metabolic-syndrome-specific gut microbial biobank.</title>
        <authorList>
            <person name="Liu C."/>
        </authorList>
    </citation>
    <scope>NUCLEOTIDE SEQUENCE [LARGE SCALE GENOMIC DNA]</scope>
    <source>
        <strain evidence="2 3">0.1X-D8-26</strain>
    </source>
</reference>
<name>A0A3L7Z9U5_9BACE</name>
<feature type="transmembrane region" description="Helical" evidence="1">
    <location>
        <begin position="42"/>
        <end position="63"/>
    </location>
</feature>
<proteinExistence type="predicted"/>
<evidence type="ECO:0000313" key="2">
    <source>
        <dbReference type="EMBL" id="RLT78498.1"/>
    </source>
</evidence>
<dbReference type="Proteomes" id="UP000267159">
    <property type="component" value="Unassembled WGS sequence"/>
</dbReference>